<name>A0AAE3KT92_9BACT</name>
<gene>
    <name evidence="8" type="ORF">EGI31_12975</name>
</gene>
<keyword evidence="5 6" id="KW-0472">Membrane</keyword>
<evidence type="ECO:0000256" key="2">
    <source>
        <dbReference type="ARBA" id="ARBA00022475"/>
    </source>
</evidence>
<evidence type="ECO:0000313" key="9">
    <source>
        <dbReference type="Proteomes" id="UP001204144"/>
    </source>
</evidence>
<keyword evidence="4 6" id="KW-1133">Transmembrane helix</keyword>
<keyword evidence="3 6" id="KW-0812">Transmembrane</keyword>
<keyword evidence="9" id="KW-1185">Reference proteome</keyword>
<evidence type="ECO:0000259" key="7">
    <source>
        <dbReference type="Pfam" id="PF13396"/>
    </source>
</evidence>
<feature type="domain" description="Cardiolipin synthase N-terminal" evidence="7">
    <location>
        <begin position="23"/>
        <end position="63"/>
    </location>
</feature>
<accession>A0AAE3KT92</accession>
<dbReference type="GO" id="GO:0005886">
    <property type="term" value="C:plasma membrane"/>
    <property type="evidence" value="ECO:0007669"/>
    <property type="project" value="UniProtKB-SubCell"/>
</dbReference>
<comment type="subcellular location">
    <subcellularLocation>
        <location evidence="1">Cell membrane</location>
        <topology evidence="1">Multi-pass membrane protein</topology>
    </subcellularLocation>
</comment>
<feature type="transmembrane region" description="Helical" evidence="6">
    <location>
        <begin position="41"/>
        <end position="61"/>
    </location>
</feature>
<evidence type="ECO:0000313" key="8">
    <source>
        <dbReference type="EMBL" id="MCP9763868.1"/>
    </source>
</evidence>
<dbReference type="InterPro" id="IPR027379">
    <property type="entry name" value="CLS_N"/>
</dbReference>
<keyword evidence="2" id="KW-1003">Cell membrane</keyword>
<dbReference type="Pfam" id="PF13396">
    <property type="entry name" value="PLDc_N"/>
    <property type="match status" value="1"/>
</dbReference>
<reference evidence="8 9" key="1">
    <citation type="submission" date="2018-11" db="EMBL/GenBank/DDBJ databases">
        <title>Novel bacteria species description.</title>
        <authorList>
            <person name="Han J.-H."/>
        </authorList>
    </citation>
    <scope>NUCLEOTIDE SEQUENCE [LARGE SCALE GENOMIC DNA]</scope>
    <source>
        <strain evidence="8 9">KCTC23259</strain>
    </source>
</reference>
<dbReference type="EMBL" id="RJUF01000043">
    <property type="protein sequence ID" value="MCP9763868.1"/>
    <property type="molecule type" value="Genomic_DNA"/>
</dbReference>
<dbReference type="RefSeq" id="WP_255037632.1">
    <property type="nucleotide sequence ID" value="NZ_RJUF01000043.1"/>
</dbReference>
<dbReference type="AlphaFoldDB" id="A0AAE3KT92"/>
<evidence type="ECO:0000256" key="3">
    <source>
        <dbReference type="ARBA" id="ARBA00022692"/>
    </source>
</evidence>
<evidence type="ECO:0000256" key="5">
    <source>
        <dbReference type="ARBA" id="ARBA00023136"/>
    </source>
</evidence>
<dbReference type="Proteomes" id="UP001204144">
    <property type="component" value="Unassembled WGS sequence"/>
</dbReference>
<proteinExistence type="predicted"/>
<feature type="transmembrane region" description="Helical" evidence="6">
    <location>
        <begin position="6"/>
        <end position="29"/>
    </location>
</feature>
<protein>
    <submittedName>
        <fullName evidence="8">PLDc_N domain-containing protein</fullName>
    </submittedName>
</protein>
<sequence>MTYLSLSFGLVFWQIMVFSFWLLMIFAIIDIVRSKFEGNHKLIWVLVTIFVPFGGLIYFIFGRKNKLKE</sequence>
<evidence type="ECO:0000256" key="1">
    <source>
        <dbReference type="ARBA" id="ARBA00004651"/>
    </source>
</evidence>
<evidence type="ECO:0000256" key="4">
    <source>
        <dbReference type="ARBA" id="ARBA00022989"/>
    </source>
</evidence>
<evidence type="ECO:0000256" key="6">
    <source>
        <dbReference type="SAM" id="Phobius"/>
    </source>
</evidence>
<comment type="caution">
    <text evidence="8">The sequence shown here is derived from an EMBL/GenBank/DDBJ whole genome shotgun (WGS) entry which is preliminary data.</text>
</comment>
<organism evidence="8 9">
    <name type="scientific">Lacihabitans soyangensis</name>
    <dbReference type="NCBI Taxonomy" id="869394"/>
    <lineage>
        <taxon>Bacteria</taxon>
        <taxon>Pseudomonadati</taxon>
        <taxon>Bacteroidota</taxon>
        <taxon>Cytophagia</taxon>
        <taxon>Cytophagales</taxon>
        <taxon>Leadbetterellaceae</taxon>
        <taxon>Lacihabitans</taxon>
    </lineage>
</organism>